<protein>
    <submittedName>
        <fullName evidence="2">Uncharacterized protein</fullName>
    </submittedName>
</protein>
<name>A0AA39H923_9BILA</name>
<dbReference type="AlphaFoldDB" id="A0AA39H923"/>
<sequence>MKTVVLFSLLLVATVFAQGDIGETAGNLLTGVGGFVAPSSYGSSGGLPDAGASDGNVGASGSGGGIAIGI</sequence>
<feature type="signal peptide" evidence="1">
    <location>
        <begin position="1"/>
        <end position="17"/>
    </location>
</feature>
<evidence type="ECO:0000256" key="1">
    <source>
        <dbReference type="SAM" id="SignalP"/>
    </source>
</evidence>
<feature type="chain" id="PRO_5041417709" evidence="1">
    <location>
        <begin position="18"/>
        <end position="70"/>
    </location>
</feature>
<organism evidence="2 3">
    <name type="scientific">Steinernema hermaphroditum</name>
    <dbReference type="NCBI Taxonomy" id="289476"/>
    <lineage>
        <taxon>Eukaryota</taxon>
        <taxon>Metazoa</taxon>
        <taxon>Ecdysozoa</taxon>
        <taxon>Nematoda</taxon>
        <taxon>Chromadorea</taxon>
        <taxon>Rhabditida</taxon>
        <taxon>Tylenchina</taxon>
        <taxon>Panagrolaimomorpha</taxon>
        <taxon>Strongyloidoidea</taxon>
        <taxon>Steinernematidae</taxon>
        <taxon>Steinernema</taxon>
    </lineage>
</organism>
<accession>A0AA39H923</accession>
<evidence type="ECO:0000313" key="2">
    <source>
        <dbReference type="EMBL" id="KAK0401496.1"/>
    </source>
</evidence>
<dbReference type="EMBL" id="JAUCMV010000004">
    <property type="protein sequence ID" value="KAK0401496.1"/>
    <property type="molecule type" value="Genomic_DNA"/>
</dbReference>
<keyword evidence="1" id="KW-0732">Signal</keyword>
<evidence type="ECO:0000313" key="3">
    <source>
        <dbReference type="Proteomes" id="UP001175271"/>
    </source>
</evidence>
<comment type="caution">
    <text evidence="2">The sequence shown here is derived from an EMBL/GenBank/DDBJ whole genome shotgun (WGS) entry which is preliminary data.</text>
</comment>
<gene>
    <name evidence="2" type="ORF">QR680_015820</name>
</gene>
<dbReference type="Proteomes" id="UP001175271">
    <property type="component" value="Unassembled WGS sequence"/>
</dbReference>
<reference evidence="2" key="1">
    <citation type="submission" date="2023-06" db="EMBL/GenBank/DDBJ databases">
        <title>Genomic analysis of the entomopathogenic nematode Steinernema hermaphroditum.</title>
        <authorList>
            <person name="Schwarz E.M."/>
            <person name="Heppert J.K."/>
            <person name="Baniya A."/>
            <person name="Schwartz H.T."/>
            <person name="Tan C.-H."/>
            <person name="Antoshechkin I."/>
            <person name="Sternberg P.W."/>
            <person name="Goodrich-Blair H."/>
            <person name="Dillman A.R."/>
        </authorList>
    </citation>
    <scope>NUCLEOTIDE SEQUENCE</scope>
    <source>
        <strain evidence="2">PS9179</strain>
        <tissue evidence="2">Whole animal</tissue>
    </source>
</reference>
<keyword evidence="3" id="KW-1185">Reference proteome</keyword>
<proteinExistence type="predicted"/>